<evidence type="ECO:0000313" key="3">
    <source>
        <dbReference type="Proteomes" id="UP000256708"/>
    </source>
</evidence>
<gene>
    <name evidence="2" type="ORF">DXT99_01285</name>
</gene>
<accession>A0A3D8LIA3</accession>
<sequence>MSVNAHFLLEKFNQFKNTKYQIQPSATFSMLNHALQVLFMTMKLLLVLALEFCRLHNKTNSNVRFPGY</sequence>
<reference evidence="3" key="1">
    <citation type="submission" date="2018-08" db="EMBL/GenBank/DDBJ databases">
        <authorList>
            <person name="Liu Z.-W."/>
            <person name="Du Z.-J."/>
        </authorList>
    </citation>
    <scope>NUCLEOTIDE SEQUENCE [LARGE SCALE GENOMIC DNA]</scope>
    <source>
        <strain evidence="3">H4X</strain>
    </source>
</reference>
<protein>
    <submittedName>
        <fullName evidence="2">Uncharacterized protein</fullName>
    </submittedName>
</protein>
<feature type="transmembrane region" description="Helical" evidence="1">
    <location>
        <begin position="34"/>
        <end position="53"/>
    </location>
</feature>
<keyword evidence="1" id="KW-1133">Transmembrane helix</keyword>
<name>A0A3D8LIA3_9BACT</name>
<dbReference type="AlphaFoldDB" id="A0A3D8LIA3"/>
<evidence type="ECO:0000256" key="1">
    <source>
        <dbReference type="SAM" id="Phobius"/>
    </source>
</evidence>
<keyword evidence="1" id="KW-0472">Membrane</keyword>
<organism evidence="2 3">
    <name type="scientific">Pontibacter diazotrophicus</name>
    <dbReference type="NCBI Taxonomy" id="1400979"/>
    <lineage>
        <taxon>Bacteria</taxon>
        <taxon>Pseudomonadati</taxon>
        <taxon>Bacteroidota</taxon>
        <taxon>Cytophagia</taxon>
        <taxon>Cytophagales</taxon>
        <taxon>Hymenobacteraceae</taxon>
        <taxon>Pontibacter</taxon>
    </lineage>
</organism>
<proteinExistence type="predicted"/>
<dbReference type="EMBL" id="QRGR01000001">
    <property type="protein sequence ID" value="RDV17173.1"/>
    <property type="molecule type" value="Genomic_DNA"/>
</dbReference>
<evidence type="ECO:0000313" key="2">
    <source>
        <dbReference type="EMBL" id="RDV17173.1"/>
    </source>
</evidence>
<keyword evidence="1" id="KW-0812">Transmembrane</keyword>
<comment type="caution">
    <text evidence="2">The sequence shown here is derived from an EMBL/GenBank/DDBJ whole genome shotgun (WGS) entry which is preliminary data.</text>
</comment>
<dbReference type="Proteomes" id="UP000256708">
    <property type="component" value="Unassembled WGS sequence"/>
</dbReference>
<keyword evidence="3" id="KW-1185">Reference proteome</keyword>